<dbReference type="GO" id="GO:0006744">
    <property type="term" value="P:ubiquinone biosynthetic process"/>
    <property type="evidence" value="ECO:0007669"/>
    <property type="project" value="TreeGrafter"/>
</dbReference>
<dbReference type="OrthoDB" id="201153at2759"/>
<organism evidence="2 3">
    <name type="scientific">Paxillus involutus ATCC 200175</name>
    <dbReference type="NCBI Taxonomy" id="664439"/>
    <lineage>
        <taxon>Eukaryota</taxon>
        <taxon>Fungi</taxon>
        <taxon>Dikarya</taxon>
        <taxon>Basidiomycota</taxon>
        <taxon>Agaricomycotina</taxon>
        <taxon>Agaricomycetes</taxon>
        <taxon>Agaricomycetidae</taxon>
        <taxon>Boletales</taxon>
        <taxon>Paxilineae</taxon>
        <taxon>Paxillaceae</taxon>
        <taxon>Paxillus</taxon>
    </lineage>
</organism>
<dbReference type="InterPro" id="IPR011009">
    <property type="entry name" value="Kinase-like_dom_sf"/>
</dbReference>
<dbReference type="PANTHER" id="PTHR43851">
    <property type="match status" value="1"/>
</dbReference>
<feature type="domain" description="ABC1 atypical kinase-like" evidence="1">
    <location>
        <begin position="3"/>
        <end position="118"/>
    </location>
</feature>
<evidence type="ECO:0000259" key="1">
    <source>
        <dbReference type="Pfam" id="PF03109"/>
    </source>
</evidence>
<dbReference type="SUPFAM" id="SSF56112">
    <property type="entry name" value="Protein kinase-like (PK-like)"/>
    <property type="match status" value="1"/>
</dbReference>
<name>A0A0C9TEI6_PAXIN</name>
<dbReference type="InterPro" id="IPR004147">
    <property type="entry name" value="ABC1_dom"/>
</dbReference>
<proteinExistence type="predicted"/>
<reference evidence="3" key="2">
    <citation type="submission" date="2015-01" db="EMBL/GenBank/DDBJ databases">
        <title>Evolutionary Origins and Diversification of the Mycorrhizal Mutualists.</title>
        <authorList>
            <consortium name="DOE Joint Genome Institute"/>
            <consortium name="Mycorrhizal Genomics Consortium"/>
            <person name="Kohler A."/>
            <person name="Kuo A."/>
            <person name="Nagy L.G."/>
            <person name="Floudas D."/>
            <person name="Copeland A."/>
            <person name="Barry K.W."/>
            <person name="Cichocki N."/>
            <person name="Veneault-Fourrey C."/>
            <person name="LaButti K."/>
            <person name="Lindquist E.A."/>
            <person name="Lipzen A."/>
            <person name="Lundell T."/>
            <person name="Morin E."/>
            <person name="Murat C."/>
            <person name="Riley R."/>
            <person name="Ohm R."/>
            <person name="Sun H."/>
            <person name="Tunlid A."/>
            <person name="Henrissat B."/>
            <person name="Grigoriev I.V."/>
            <person name="Hibbett D.S."/>
            <person name="Martin F."/>
        </authorList>
    </citation>
    <scope>NUCLEOTIDE SEQUENCE [LARGE SCALE GENOMIC DNA]</scope>
    <source>
        <strain evidence="3">ATCC 200175</strain>
    </source>
</reference>
<gene>
    <name evidence="2" type="ORF">PAXINDRAFT_93221</name>
</gene>
<evidence type="ECO:0000313" key="3">
    <source>
        <dbReference type="Proteomes" id="UP000053647"/>
    </source>
</evidence>
<dbReference type="Proteomes" id="UP000053647">
    <property type="component" value="Unassembled WGS sequence"/>
</dbReference>
<reference evidence="2 3" key="1">
    <citation type="submission" date="2014-06" db="EMBL/GenBank/DDBJ databases">
        <authorList>
            <consortium name="DOE Joint Genome Institute"/>
            <person name="Kuo A."/>
            <person name="Kohler A."/>
            <person name="Nagy L.G."/>
            <person name="Floudas D."/>
            <person name="Copeland A."/>
            <person name="Barry K.W."/>
            <person name="Cichocki N."/>
            <person name="Veneault-Fourrey C."/>
            <person name="LaButti K."/>
            <person name="Lindquist E.A."/>
            <person name="Lipzen A."/>
            <person name="Lundell T."/>
            <person name="Morin E."/>
            <person name="Murat C."/>
            <person name="Sun H."/>
            <person name="Tunlid A."/>
            <person name="Henrissat B."/>
            <person name="Grigoriev I.V."/>
            <person name="Hibbett D.S."/>
            <person name="Martin F."/>
            <person name="Nordberg H.P."/>
            <person name="Cantor M.N."/>
            <person name="Hua S.X."/>
        </authorList>
    </citation>
    <scope>NUCLEOTIDE SEQUENCE [LARGE SCALE GENOMIC DNA]</scope>
    <source>
        <strain evidence="2 3">ATCC 200175</strain>
    </source>
</reference>
<dbReference type="HOGENOM" id="CLU_006533_9_0_1"/>
<accession>A0A0C9TEI6</accession>
<dbReference type="EMBL" id="KN820846">
    <property type="protein sequence ID" value="KIJ05616.1"/>
    <property type="molecule type" value="Genomic_DNA"/>
</dbReference>
<dbReference type="InterPro" id="IPR051409">
    <property type="entry name" value="Atypical_kinase_ADCK"/>
</dbReference>
<feature type="non-terminal residue" evidence="2">
    <location>
        <position position="1"/>
    </location>
</feature>
<dbReference type="PANTHER" id="PTHR43851:SF3">
    <property type="entry name" value="COENZYME Q8"/>
    <property type="match status" value="1"/>
</dbReference>
<dbReference type="Pfam" id="PF03109">
    <property type="entry name" value="ABC1"/>
    <property type="match status" value="1"/>
</dbReference>
<protein>
    <recommendedName>
        <fullName evidence="1">ABC1 atypical kinase-like domain-containing protein</fullName>
    </recommendedName>
</protein>
<evidence type="ECO:0000313" key="2">
    <source>
        <dbReference type="EMBL" id="KIJ05616.1"/>
    </source>
</evidence>
<keyword evidence="3" id="KW-1185">Reference proteome</keyword>
<sequence>LGRDSRFKIPWVWEGSTDRVLVMEHVEGVSVGDSSVSALPQEERNEIAARIIELCLRELFHFRLMQTDPNWTNFLWNSPIGQVSLVDFGATREYTKEFMDNWLRLLQAAASEDRTACIDWSLKLRYITGEEDEIMLNAHIDSMTLLATPFKASTQQPFAFGPGSQWADITAQIRAQIPVMLKHRLTPPPRETYSLNRKLSGAFLLAGRLGAVVDTKKLWDGVVNGYQFTQ</sequence>
<dbReference type="AlphaFoldDB" id="A0A0C9TEI6"/>